<keyword evidence="4 10" id="KW-0547">Nucleotide-binding</keyword>
<dbReference type="CDD" id="cd00066">
    <property type="entry name" value="G-alpha"/>
    <property type="match status" value="1"/>
</dbReference>
<evidence type="ECO:0000256" key="4">
    <source>
        <dbReference type="ARBA" id="ARBA00022741"/>
    </source>
</evidence>
<evidence type="ECO:0000256" key="3">
    <source>
        <dbReference type="ARBA" id="ARBA00022723"/>
    </source>
</evidence>
<comment type="subunit">
    <text evidence="1">G proteins are composed of 3 units; alpha, beta and gamma. The alpha chain contains the guanine nucleotide binding site.</text>
</comment>
<evidence type="ECO:0000256" key="2">
    <source>
        <dbReference type="ARBA" id="ARBA00022707"/>
    </source>
</evidence>
<sequence>MGRQQKKKKQQHSVLKVKGAQTLEGVIRFAYTRIKNISIMAPPLQMGNCLIPDFERRTRLKSEKVFSGKCKESRKVGCGLNSYQDEKCNIFKILILGTGESGKSTLVKQMKIIHNEGYSEDEILQFRPIILDNLVSSMKYVVTGMRLLDISFQHANNKNLAKKLIVCDKYFDEDIILFPHLEKSLKTLWNDTGVKEAVARGFEYELNDSALYFFDNLDRLCSEKYVPNTKDVLKSRVRTIGVAETEFRIDKLVIRMFDVGGQRSERRKWIQCFDDVRALLFVVAISEYDMTLIEDCDRNRLRESLQLFDSVCSNVLFRNTVTILFLNKLDLFREKILFTDRQLKYFITEYTGPDYDPDLAALFIEQQFRKLAFVANCNKPLFTHFTTATDTTNVKNTFNSVVDIIIRENLQQSTLL</sequence>
<dbReference type="SUPFAM" id="SSF47895">
    <property type="entry name" value="Transducin (alpha subunit), insertion domain"/>
    <property type="match status" value="1"/>
</dbReference>
<dbReference type="OMA" id="DDIVFRM"/>
<feature type="binding site" evidence="10">
    <location>
        <begin position="258"/>
        <end position="262"/>
    </location>
    <ligand>
        <name>GTP</name>
        <dbReference type="ChEBI" id="CHEBI:37565"/>
    </ligand>
</feature>
<dbReference type="AlphaFoldDB" id="A0A9Q0RJ66"/>
<keyword evidence="9" id="KW-0449">Lipoprotein</keyword>
<dbReference type="GO" id="GO:0007188">
    <property type="term" value="P:adenylate cyclase-modulating G protein-coupled receptor signaling pathway"/>
    <property type="evidence" value="ECO:0007669"/>
    <property type="project" value="TreeGrafter"/>
</dbReference>
<dbReference type="GO" id="GO:0005737">
    <property type="term" value="C:cytoplasm"/>
    <property type="evidence" value="ECO:0007669"/>
    <property type="project" value="TreeGrafter"/>
</dbReference>
<feature type="binding site" evidence="11">
    <location>
        <position position="239"/>
    </location>
    <ligand>
        <name>Mg(2+)</name>
        <dbReference type="ChEBI" id="CHEBI:18420"/>
    </ligand>
</feature>
<reference evidence="12" key="1">
    <citation type="submission" date="2022-12" db="EMBL/GenBank/DDBJ databases">
        <title>Genome assemblies of Blomia tropicalis.</title>
        <authorList>
            <person name="Cui Y."/>
        </authorList>
    </citation>
    <scope>NUCLEOTIDE SEQUENCE</scope>
    <source>
        <tissue evidence="12">Adult mites</tissue>
    </source>
</reference>
<keyword evidence="7" id="KW-0564">Palmitate</keyword>
<comment type="caution">
    <text evidence="12">The sequence shown here is derived from an EMBL/GenBank/DDBJ whole genome shotgun (WGS) entry which is preliminary data.</text>
</comment>
<evidence type="ECO:0000256" key="10">
    <source>
        <dbReference type="PIRSR" id="PIRSR601019-1"/>
    </source>
</evidence>
<feature type="binding site" evidence="10">
    <location>
        <position position="388"/>
    </location>
    <ligand>
        <name>GTP</name>
        <dbReference type="ChEBI" id="CHEBI:37565"/>
    </ligand>
</feature>
<feature type="binding site" evidence="10">
    <location>
        <begin position="327"/>
        <end position="330"/>
    </location>
    <ligand>
        <name>GTP</name>
        <dbReference type="ChEBI" id="CHEBI:37565"/>
    </ligand>
</feature>
<evidence type="ECO:0000256" key="6">
    <source>
        <dbReference type="ARBA" id="ARBA00023134"/>
    </source>
</evidence>
<feature type="binding site" evidence="10">
    <location>
        <begin position="208"/>
        <end position="209"/>
    </location>
    <ligand>
        <name>GTP</name>
        <dbReference type="ChEBI" id="CHEBI:37565"/>
    </ligand>
</feature>
<dbReference type="EMBL" id="JAPWDV010000003">
    <property type="protein sequence ID" value="KAJ6216444.1"/>
    <property type="molecule type" value="Genomic_DNA"/>
</dbReference>
<dbReference type="SUPFAM" id="SSF52540">
    <property type="entry name" value="P-loop containing nucleoside triphosphate hydrolases"/>
    <property type="match status" value="1"/>
</dbReference>
<dbReference type="GO" id="GO:0031683">
    <property type="term" value="F:G-protein beta/gamma-subunit complex binding"/>
    <property type="evidence" value="ECO:0007669"/>
    <property type="project" value="InterPro"/>
</dbReference>
<evidence type="ECO:0000313" key="12">
    <source>
        <dbReference type="EMBL" id="KAJ6216444.1"/>
    </source>
</evidence>
<evidence type="ECO:0000313" key="13">
    <source>
        <dbReference type="Proteomes" id="UP001142055"/>
    </source>
</evidence>
<dbReference type="Proteomes" id="UP001142055">
    <property type="component" value="Chromosome 3"/>
</dbReference>
<keyword evidence="5 11" id="KW-0460">Magnesium</keyword>
<gene>
    <name evidence="12" type="ORF">RDWZM_007601</name>
</gene>
<evidence type="ECO:0000256" key="7">
    <source>
        <dbReference type="ARBA" id="ARBA00023139"/>
    </source>
</evidence>
<organism evidence="12 13">
    <name type="scientific">Blomia tropicalis</name>
    <name type="common">Mite</name>
    <dbReference type="NCBI Taxonomy" id="40697"/>
    <lineage>
        <taxon>Eukaryota</taxon>
        <taxon>Metazoa</taxon>
        <taxon>Ecdysozoa</taxon>
        <taxon>Arthropoda</taxon>
        <taxon>Chelicerata</taxon>
        <taxon>Arachnida</taxon>
        <taxon>Acari</taxon>
        <taxon>Acariformes</taxon>
        <taxon>Sarcoptiformes</taxon>
        <taxon>Astigmata</taxon>
        <taxon>Glycyphagoidea</taxon>
        <taxon>Echimyopodidae</taxon>
        <taxon>Blomia</taxon>
    </lineage>
</organism>
<dbReference type="PROSITE" id="PS51882">
    <property type="entry name" value="G_ALPHA"/>
    <property type="match status" value="1"/>
</dbReference>
<dbReference type="GO" id="GO:0005834">
    <property type="term" value="C:heterotrimeric G-protein complex"/>
    <property type="evidence" value="ECO:0007669"/>
    <property type="project" value="TreeGrafter"/>
</dbReference>
<dbReference type="PRINTS" id="PR00318">
    <property type="entry name" value="GPROTEINA"/>
</dbReference>
<keyword evidence="2" id="KW-0519">Myristate</keyword>
<evidence type="ECO:0000256" key="8">
    <source>
        <dbReference type="ARBA" id="ARBA00023224"/>
    </source>
</evidence>
<dbReference type="InterPro" id="IPR011025">
    <property type="entry name" value="GproteinA_insert"/>
</dbReference>
<dbReference type="FunFam" id="3.40.50.300:FF:002307">
    <property type="entry name" value="Guanine nucleotide-binding protein G(k) subunit alpha"/>
    <property type="match status" value="1"/>
</dbReference>
<accession>A0A9Q0RJ66</accession>
<dbReference type="GO" id="GO:0032502">
    <property type="term" value="P:developmental process"/>
    <property type="evidence" value="ECO:0007669"/>
    <property type="project" value="UniProtKB-ARBA"/>
</dbReference>
<dbReference type="GO" id="GO:0003924">
    <property type="term" value="F:GTPase activity"/>
    <property type="evidence" value="ECO:0007669"/>
    <property type="project" value="InterPro"/>
</dbReference>
<dbReference type="PANTHER" id="PTHR10218:SF231">
    <property type="entry name" value="GUANINE NUCLEOTIDE BINDING PROTEIN (G PROTEIN) ALPHA V1"/>
    <property type="match status" value="1"/>
</dbReference>
<dbReference type="GO" id="GO:0046872">
    <property type="term" value="F:metal ion binding"/>
    <property type="evidence" value="ECO:0007669"/>
    <property type="project" value="UniProtKB-KW"/>
</dbReference>
<evidence type="ECO:0000256" key="1">
    <source>
        <dbReference type="ARBA" id="ARBA00011356"/>
    </source>
</evidence>
<dbReference type="Gene3D" id="1.10.400.10">
    <property type="entry name" value="GI Alpha 1, domain 2-like"/>
    <property type="match status" value="1"/>
</dbReference>
<feature type="binding site" evidence="10">
    <location>
        <begin position="100"/>
        <end position="105"/>
    </location>
    <ligand>
        <name>GTP</name>
        <dbReference type="ChEBI" id="CHEBI:37565"/>
    </ligand>
</feature>
<dbReference type="InterPro" id="IPR001019">
    <property type="entry name" value="Gprotein_alpha_su"/>
</dbReference>
<dbReference type="Pfam" id="PF00503">
    <property type="entry name" value="G-alpha"/>
    <property type="match status" value="1"/>
</dbReference>
<keyword evidence="8" id="KW-0807">Transducer</keyword>
<keyword evidence="6 10" id="KW-0342">GTP-binding</keyword>
<feature type="binding site" evidence="11">
    <location>
        <position position="104"/>
    </location>
    <ligand>
        <name>Mg(2+)</name>
        <dbReference type="ChEBI" id="CHEBI:18420"/>
    </ligand>
</feature>
<feature type="binding site" evidence="10">
    <location>
        <begin position="233"/>
        <end position="239"/>
    </location>
    <ligand>
        <name>GTP</name>
        <dbReference type="ChEBI" id="CHEBI:37565"/>
    </ligand>
</feature>
<name>A0A9Q0RJ66_BLOTA</name>
<dbReference type="GO" id="GO:0001664">
    <property type="term" value="F:G protein-coupled receptor binding"/>
    <property type="evidence" value="ECO:0007669"/>
    <property type="project" value="TreeGrafter"/>
</dbReference>
<evidence type="ECO:0000256" key="11">
    <source>
        <dbReference type="PIRSR" id="PIRSR601019-2"/>
    </source>
</evidence>
<dbReference type="Gene3D" id="3.40.50.300">
    <property type="entry name" value="P-loop containing nucleotide triphosphate hydrolases"/>
    <property type="match status" value="1"/>
</dbReference>
<keyword evidence="13" id="KW-1185">Reference proteome</keyword>
<keyword evidence="3 11" id="KW-0479">Metal-binding</keyword>
<proteinExistence type="predicted"/>
<dbReference type="InterPro" id="IPR027417">
    <property type="entry name" value="P-loop_NTPase"/>
</dbReference>
<evidence type="ECO:0000256" key="5">
    <source>
        <dbReference type="ARBA" id="ARBA00022842"/>
    </source>
</evidence>
<dbReference type="GO" id="GO:0005525">
    <property type="term" value="F:GTP binding"/>
    <property type="evidence" value="ECO:0007669"/>
    <property type="project" value="UniProtKB-KW"/>
</dbReference>
<evidence type="ECO:0000256" key="9">
    <source>
        <dbReference type="ARBA" id="ARBA00023288"/>
    </source>
</evidence>
<protein>
    <submittedName>
        <fullName evidence="12">Uncharacterized protein</fullName>
    </submittedName>
</protein>
<dbReference type="PANTHER" id="PTHR10218">
    <property type="entry name" value="GTP-BINDING PROTEIN ALPHA SUBUNIT"/>
    <property type="match status" value="1"/>
</dbReference>
<dbReference type="FunFam" id="1.10.400.10:FF:000007">
    <property type="entry name" value="Guanine nucleotide-binding protein subunit alpha"/>
    <property type="match status" value="1"/>
</dbReference>
<dbReference type="SMART" id="SM00275">
    <property type="entry name" value="G_alpha"/>
    <property type="match status" value="1"/>
</dbReference>